<evidence type="ECO:0000313" key="1">
    <source>
        <dbReference type="EMBL" id="KZT68129.1"/>
    </source>
</evidence>
<feature type="non-terminal residue" evidence="1">
    <location>
        <position position="68"/>
    </location>
</feature>
<accession>A0A165PF05</accession>
<reference evidence="1 2" key="1">
    <citation type="journal article" date="2016" name="Mol. Biol. Evol.">
        <title>Comparative Genomics of Early-Diverging Mushroom-Forming Fungi Provides Insights into the Origins of Lignocellulose Decay Capabilities.</title>
        <authorList>
            <person name="Nagy L.G."/>
            <person name="Riley R."/>
            <person name="Tritt A."/>
            <person name="Adam C."/>
            <person name="Daum C."/>
            <person name="Floudas D."/>
            <person name="Sun H."/>
            <person name="Yadav J.S."/>
            <person name="Pangilinan J."/>
            <person name="Larsson K.H."/>
            <person name="Matsuura K."/>
            <person name="Barry K."/>
            <person name="Labutti K."/>
            <person name="Kuo R."/>
            <person name="Ohm R.A."/>
            <person name="Bhattacharya S.S."/>
            <person name="Shirouzu T."/>
            <person name="Yoshinaga Y."/>
            <person name="Martin F.M."/>
            <person name="Grigoriev I.V."/>
            <person name="Hibbett D.S."/>
        </authorList>
    </citation>
    <scope>NUCLEOTIDE SEQUENCE [LARGE SCALE GENOMIC DNA]</scope>
    <source>
        <strain evidence="1 2">L-15889</strain>
    </source>
</reference>
<organism evidence="1 2">
    <name type="scientific">Daedalea quercina L-15889</name>
    <dbReference type="NCBI Taxonomy" id="1314783"/>
    <lineage>
        <taxon>Eukaryota</taxon>
        <taxon>Fungi</taxon>
        <taxon>Dikarya</taxon>
        <taxon>Basidiomycota</taxon>
        <taxon>Agaricomycotina</taxon>
        <taxon>Agaricomycetes</taxon>
        <taxon>Polyporales</taxon>
        <taxon>Fomitopsis</taxon>
    </lineage>
</organism>
<sequence>MQCNPWTTLSLGCVANLSNTRRRMRKLSEYVEKDSKLSATTISMIGERWGSFTRFLKSSLGPVKFGCI</sequence>
<keyword evidence="2" id="KW-1185">Reference proteome</keyword>
<dbReference type="AlphaFoldDB" id="A0A165PF05"/>
<name>A0A165PF05_9APHY</name>
<proteinExistence type="predicted"/>
<protein>
    <submittedName>
        <fullName evidence="1">Uncharacterized protein</fullName>
    </submittedName>
</protein>
<gene>
    <name evidence="1" type="ORF">DAEQUDRAFT_728164</name>
</gene>
<dbReference type="EMBL" id="KV429069">
    <property type="protein sequence ID" value="KZT68129.1"/>
    <property type="molecule type" value="Genomic_DNA"/>
</dbReference>
<evidence type="ECO:0000313" key="2">
    <source>
        <dbReference type="Proteomes" id="UP000076727"/>
    </source>
</evidence>
<dbReference type="Proteomes" id="UP000076727">
    <property type="component" value="Unassembled WGS sequence"/>
</dbReference>